<evidence type="ECO:0000256" key="2">
    <source>
        <dbReference type="ARBA" id="ARBA00029447"/>
    </source>
</evidence>
<organism evidence="6 7">
    <name type="scientific">Anoxybacillus flavithermus (strain DSM 21510 / WK1)</name>
    <dbReference type="NCBI Taxonomy" id="491915"/>
    <lineage>
        <taxon>Bacteria</taxon>
        <taxon>Bacillati</taxon>
        <taxon>Bacillota</taxon>
        <taxon>Bacilli</taxon>
        <taxon>Bacillales</taxon>
        <taxon>Anoxybacillaceae</taxon>
        <taxon>Anoxybacillus</taxon>
    </lineage>
</organism>
<dbReference type="GO" id="GO:0016020">
    <property type="term" value="C:membrane"/>
    <property type="evidence" value="ECO:0007669"/>
    <property type="project" value="InterPro"/>
</dbReference>
<dbReference type="SUPFAM" id="SSF58104">
    <property type="entry name" value="Methyl-accepting chemotaxis protein (MCP) signaling domain"/>
    <property type="match status" value="1"/>
</dbReference>
<dbReference type="CDD" id="cd18773">
    <property type="entry name" value="PDC1_HK_sensor"/>
    <property type="match status" value="1"/>
</dbReference>
<dbReference type="eggNOG" id="COG0840">
    <property type="taxonomic scope" value="Bacteria"/>
</dbReference>
<dbReference type="STRING" id="491915.Aflv_1233"/>
<dbReference type="GO" id="GO:0004888">
    <property type="term" value="F:transmembrane signaling receptor activity"/>
    <property type="evidence" value="ECO:0007669"/>
    <property type="project" value="InterPro"/>
</dbReference>
<comment type="similarity">
    <text evidence="2">Belongs to the methyl-accepting chemotaxis (MCP) protein family.</text>
</comment>
<accession>B7GJF5</accession>
<evidence type="ECO:0000259" key="5">
    <source>
        <dbReference type="PROSITE" id="PS50111"/>
    </source>
</evidence>
<reference evidence="6 7" key="1">
    <citation type="journal article" date="2008" name="Genome Biol.">
        <title>Encapsulated in silica: genome, proteome and physiology of the thermophilic bacterium Anoxybacillus flavithermus WK1.</title>
        <authorList>
            <person name="Saw J.H."/>
            <person name="Mountain B.W."/>
            <person name="Feng L."/>
            <person name="Omelchenko M.V."/>
            <person name="Hou S."/>
            <person name="Saito J.A."/>
            <person name="Stott M.B."/>
            <person name="Li D."/>
            <person name="Zhao G."/>
            <person name="Wu J."/>
            <person name="Galperin M.Y."/>
            <person name="Koonin E.V."/>
            <person name="Makarova K.S."/>
            <person name="Wolf Y.I."/>
            <person name="Rigden D.J."/>
            <person name="Dunfield P.F."/>
            <person name="Wang L."/>
            <person name="Alam M."/>
        </authorList>
    </citation>
    <scope>NUCLEOTIDE SEQUENCE [LARGE SCALE GENOMIC DNA]</scope>
    <source>
        <strain evidence="7">DSM 21510 / WK1</strain>
    </source>
</reference>
<dbReference type="Pfam" id="PF00015">
    <property type="entry name" value="MCPsignal"/>
    <property type="match status" value="1"/>
</dbReference>
<dbReference type="Pfam" id="PF22673">
    <property type="entry name" value="MCP-like_PDC_1"/>
    <property type="match status" value="1"/>
</dbReference>
<dbReference type="HOGENOM" id="CLU_000445_107_18_9"/>
<dbReference type="PANTHER" id="PTHR32089:SF112">
    <property type="entry name" value="LYSOZYME-LIKE PROTEIN-RELATED"/>
    <property type="match status" value="1"/>
</dbReference>
<dbReference type="AlphaFoldDB" id="B7GJF5"/>
<dbReference type="GO" id="GO:0007165">
    <property type="term" value="P:signal transduction"/>
    <property type="evidence" value="ECO:0007669"/>
    <property type="project" value="UniProtKB-KW"/>
</dbReference>
<dbReference type="InterPro" id="IPR004090">
    <property type="entry name" value="Chemotax_Me-accpt_rcpt"/>
</dbReference>
<dbReference type="PRINTS" id="PR00260">
    <property type="entry name" value="CHEMTRNSDUCR"/>
</dbReference>
<dbReference type="InterPro" id="IPR029151">
    <property type="entry name" value="Sensor-like_sf"/>
</dbReference>
<evidence type="ECO:0000256" key="1">
    <source>
        <dbReference type="ARBA" id="ARBA00023224"/>
    </source>
</evidence>
<dbReference type="EMBL" id="CP000922">
    <property type="protein sequence ID" value="ACJ33603.1"/>
    <property type="molecule type" value="Genomic_DNA"/>
</dbReference>
<evidence type="ECO:0000256" key="4">
    <source>
        <dbReference type="SAM" id="Coils"/>
    </source>
</evidence>
<gene>
    <name evidence="6" type="ordered locus">Aflv_1233</name>
</gene>
<feature type="coiled-coil region" evidence="4">
    <location>
        <begin position="24"/>
        <end position="51"/>
    </location>
</feature>
<evidence type="ECO:0000256" key="3">
    <source>
        <dbReference type="PROSITE-ProRule" id="PRU00284"/>
    </source>
</evidence>
<protein>
    <submittedName>
        <fullName evidence="6">Methyl-accepting chemotaxis protein</fullName>
    </submittedName>
</protein>
<evidence type="ECO:0000313" key="7">
    <source>
        <dbReference type="Proteomes" id="UP000000742"/>
    </source>
</evidence>
<dbReference type="SUPFAM" id="SSF103190">
    <property type="entry name" value="Sensory domain-like"/>
    <property type="match status" value="1"/>
</dbReference>
<dbReference type="GO" id="GO:0006935">
    <property type="term" value="P:chemotaxis"/>
    <property type="evidence" value="ECO:0007669"/>
    <property type="project" value="InterPro"/>
</dbReference>
<keyword evidence="1 3" id="KW-0807">Transducer</keyword>
<dbReference type="PANTHER" id="PTHR32089">
    <property type="entry name" value="METHYL-ACCEPTING CHEMOTAXIS PROTEIN MCPB"/>
    <property type="match status" value="1"/>
</dbReference>
<evidence type="ECO:0000313" key="6">
    <source>
        <dbReference type="EMBL" id="ACJ33603.1"/>
    </source>
</evidence>
<name>B7GJF5_ANOFW</name>
<dbReference type="Gene3D" id="3.30.450.20">
    <property type="entry name" value="PAS domain"/>
    <property type="match status" value="1"/>
</dbReference>
<dbReference type="InterPro" id="IPR004089">
    <property type="entry name" value="MCPsignal_dom"/>
</dbReference>
<feature type="domain" description="Methyl-accepting transducer" evidence="5">
    <location>
        <begin position="37"/>
        <end position="280"/>
    </location>
</feature>
<sequence>MCMFLLKKRLNVQESSGEKSSGILSQIEVAADQLKAVVEQMKLAADSLDRTSSATQQSTVQLIDRLEKTVIYTMQVEEKTKMIEQSALKISDVSQRIHADSEVSCNELIRSLRSLEKLQREMNDLRTGHYALLRQMEMLVERSQEIHHILSTIASISQRTSILALNANIESARAGEHGKGFSVVANEVGKLANQTSVAVEQTRDILSSIQSEIASTMRMVKTETEQIENGSSEMNNILSLLTDFRERLHHMTAMAYDSSQSVEEQTGSMQEISALLAYISSLALENKDHAHEVAKHMEIQHGNVEQMLRVNEAIEKTSNELQTIIKKDEQEQMFSVDLHVIERMKGKLTSFLHAYPLDCLDVREHEKCLNEFLRTNDNVEAVWSNRIDGTFIYSNPPAGLVNAKARPWFVEAAKGNVYVSSIYTSALTKRPCLTISAPIVQKGQVVGVVGIDLSM</sequence>
<proteinExistence type="inferred from homology"/>
<dbReference type="SMART" id="SM00283">
    <property type="entry name" value="MA"/>
    <property type="match status" value="1"/>
</dbReference>
<keyword evidence="4" id="KW-0175">Coiled coil</keyword>
<dbReference type="KEGG" id="afl:Aflv_1233"/>
<dbReference type="PROSITE" id="PS50111">
    <property type="entry name" value="CHEMOTAXIS_TRANSDUC_2"/>
    <property type="match status" value="1"/>
</dbReference>
<dbReference type="Proteomes" id="UP000000742">
    <property type="component" value="Chromosome"/>
</dbReference>
<dbReference type="Gene3D" id="1.10.287.950">
    <property type="entry name" value="Methyl-accepting chemotaxis protein"/>
    <property type="match status" value="1"/>
</dbReference>